<evidence type="ECO:0000313" key="2">
    <source>
        <dbReference type="WBParaSite" id="PS1159_v2.g24278.t1"/>
    </source>
</evidence>
<dbReference type="Proteomes" id="UP000887580">
    <property type="component" value="Unplaced"/>
</dbReference>
<accession>A0AC35G5G9</accession>
<organism evidence="1 2">
    <name type="scientific">Panagrolaimus sp. PS1159</name>
    <dbReference type="NCBI Taxonomy" id="55785"/>
    <lineage>
        <taxon>Eukaryota</taxon>
        <taxon>Metazoa</taxon>
        <taxon>Ecdysozoa</taxon>
        <taxon>Nematoda</taxon>
        <taxon>Chromadorea</taxon>
        <taxon>Rhabditida</taxon>
        <taxon>Tylenchina</taxon>
        <taxon>Panagrolaimomorpha</taxon>
        <taxon>Panagrolaimoidea</taxon>
        <taxon>Panagrolaimidae</taxon>
        <taxon>Panagrolaimus</taxon>
    </lineage>
</organism>
<reference evidence="2" key="1">
    <citation type="submission" date="2022-11" db="UniProtKB">
        <authorList>
            <consortium name="WormBaseParasite"/>
        </authorList>
    </citation>
    <scope>IDENTIFICATION</scope>
</reference>
<protein>
    <submittedName>
        <fullName evidence="2">Uncharacterized protein</fullName>
    </submittedName>
</protein>
<dbReference type="WBParaSite" id="PS1159_v2.g24278.t1">
    <property type="protein sequence ID" value="PS1159_v2.g24278.t1"/>
    <property type="gene ID" value="PS1159_v2.g24278"/>
</dbReference>
<evidence type="ECO:0000313" key="1">
    <source>
        <dbReference type="Proteomes" id="UP000887580"/>
    </source>
</evidence>
<name>A0AC35G5G9_9BILA</name>
<proteinExistence type="predicted"/>
<sequence length="259" mass="27877">MPSSTLCAEKSLPLSNSTRIVTSGSLRVNNSTNALSTTTTPTSDSNSNETGFTTKFFAGTSGISRFSALNRSFNNVANLANDLKKNFPLGVAGTSSITTTTTSESAPSSASYKTRPTRFHPALTTETSAPSTLKESEDEKPMVVTPSKECVRQLSLRVKTQVCATLSDPLKGKRRNGTTPCDEACGACMRCQQSNPQPSSTHSPLSKRASIKKRVADISSRLQLPKFLTDTTEDENGNGILIFLSHFSYLITLIISLYF</sequence>